<dbReference type="AlphaFoldDB" id="R7TPA6"/>
<dbReference type="GO" id="GO:0050667">
    <property type="term" value="P:homocysteine metabolic process"/>
    <property type="evidence" value="ECO:0007669"/>
    <property type="project" value="TreeGrafter"/>
</dbReference>
<dbReference type="SUPFAM" id="SSF56507">
    <property type="entry name" value="Methionine synthase activation domain-like"/>
    <property type="match status" value="1"/>
</dbReference>
<proteinExistence type="predicted"/>
<dbReference type="GO" id="GO:0032259">
    <property type="term" value="P:methylation"/>
    <property type="evidence" value="ECO:0007669"/>
    <property type="project" value="UniProtKB-KW"/>
</dbReference>
<reference evidence="6" key="3">
    <citation type="submission" date="2015-06" db="UniProtKB">
        <authorList>
            <consortium name="EnsemblMetazoa"/>
        </authorList>
    </citation>
    <scope>IDENTIFICATION</scope>
</reference>
<accession>R7TPA6</accession>
<dbReference type="OrthoDB" id="261426at2759"/>
<dbReference type="GO" id="GO:0005829">
    <property type="term" value="C:cytosol"/>
    <property type="evidence" value="ECO:0007669"/>
    <property type="project" value="TreeGrafter"/>
</dbReference>
<evidence type="ECO:0000313" key="6">
    <source>
        <dbReference type="EnsemblMetazoa" id="CapteP39599"/>
    </source>
</evidence>
<dbReference type="GO" id="GO:0008705">
    <property type="term" value="F:methionine synthase activity"/>
    <property type="evidence" value="ECO:0007669"/>
    <property type="project" value="InterPro"/>
</dbReference>
<dbReference type="OMA" id="KVCYRGI"/>
<dbReference type="Pfam" id="PF02965">
    <property type="entry name" value="Met_synt_B12"/>
    <property type="match status" value="1"/>
</dbReference>
<evidence type="ECO:0000256" key="3">
    <source>
        <dbReference type="PROSITE-ProRule" id="PRU00346"/>
    </source>
</evidence>
<protein>
    <recommendedName>
        <fullName evidence="4">AdoMet activation domain-containing protein</fullName>
    </recommendedName>
</protein>
<dbReference type="Proteomes" id="UP000014760">
    <property type="component" value="Unassembled WGS sequence"/>
</dbReference>
<gene>
    <name evidence="5" type="ORF">CAPTEDRAFT_39599</name>
</gene>
<evidence type="ECO:0000256" key="2">
    <source>
        <dbReference type="ARBA" id="ARBA00023285"/>
    </source>
</evidence>
<dbReference type="InterPro" id="IPR004223">
    <property type="entry name" value="VitB12-dep_Met_synth_activ_dom"/>
</dbReference>
<evidence type="ECO:0000313" key="7">
    <source>
        <dbReference type="Proteomes" id="UP000014760"/>
    </source>
</evidence>
<dbReference type="InterPro" id="IPR037010">
    <property type="entry name" value="VitB12-dep_Met_synth_activ_sf"/>
</dbReference>
<feature type="domain" description="AdoMet activation" evidence="4">
    <location>
        <begin position="1"/>
        <end position="184"/>
    </location>
</feature>
<keyword evidence="1" id="KW-0479">Metal-binding</keyword>
<feature type="non-terminal residue" evidence="5">
    <location>
        <position position="1"/>
    </location>
</feature>
<dbReference type="EnsemblMetazoa" id="CapteT39599">
    <property type="protein sequence ID" value="CapteP39599"/>
    <property type="gene ID" value="CapteG39599"/>
</dbReference>
<dbReference type="STRING" id="283909.R7TPA6"/>
<dbReference type="PANTHER" id="PTHR45833:SF1">
    <property type="entry name" value="METHIONINE SYNTHASE"/>
    <property type="match status" value="1"/>
</dbReference>
<dbReference type="GO" id="GO:0046653">
    <property type="term" value="P:tetrahydrofolate metabolic process"/>
    <property type="evidence" value="ECO:0007669"/>
    <property type="project" value="TreeGrafter"/>
</dbReference>
<reference evidence="5 7" key="2">
    <citation type="journal article" date="2013" name="Nature">
        <title>Insights into bilaterian evolution from three spiralian genomes.</title>
        <authorList>
            <person name="Simakov O."/>
            <person name="Marletaz F."/>
            <person name="Cho S.J."/>
            <person name="Edsinger-Gonzales E."/>
            <person name="Havlak P."/>
            <person name="Hellsten U."/>
            <person name="Kuo D.H."/>
            <person name="Larsson T."/>
            <person name="Lv J."/>
            <person name="Arendt D."/>
            <person name="Savage R."/>
            <person name="Osoegawa K."/>
            <person name="de Jong P."/>
            <person name="Grimwood J."/>
            <person name="Chapman J.A."/>
            <person name="Shapiro H."/>
            <person name="Aerts A."/>
            <person name="Otillar R.P."/>
            <person name="Terry A.Y."/>
            <person name="Boore J.L."/>
            <person name="Grigoriev I.V."/>
            <person name="Lindberg D.R."/>
            <person name="Seaver E.C."/>
            <person name="Weisblat D.A."/>
            <person name="Putnam N.H."/>
            <person name="Rokhsar D.S."/>
        </authorList>
    </citation>
    <scope>NUCLEOTIDE SEQUENCE</scope>
    <source>
        <strain evidence="5 7">I ESC-2004</strain>
    </source>
</reference>
<dbReference type="EMBL" id="AMQN01029846">
    <property type="status" value="NOT_ANNOTATED_CDS"/>
    <property type="molecule type" value="Genomic_DNA"/>
</dbReference>
<dbReference type="GO" id="GO:0046872">
    <property type="term" value="F:metal ion binding"/>
    <property type="evidence" value="ECO:0007669"/>
    <property type="project" value="UniProtKB-KW"/>
</dbReference>
<organism evidence="5">
    <name type="scientific">Capitella teleta</name>
    <name type="common">Polychaete worm</name>
    <dbReference type="NCBI Taxonomy" id="283909"/>
    <lineage>
        <taxon>Eukaryota</taxon>
        <taxon>Metazoa</taxon>
        <taxon>Spiralia</taxon>
        <taxon>Lophotrochozoa</taxon>
        <taxon>Annelida</taxon>
        <taxon>Polychaeta</taxon>
        <taxon>Sedentaria</taxon>
        <taxon>Scolecida</taxon>
        <taxon>Capitellidae</taxon>
        <taxon>Capitella</taxon>
    </lineage>
</organism>
<evidence type="ECO:0000313" key="5">
    <source>
        <dbReference type="EMBL" id="ELT93326.1"/>
    </source>
</evidence>
<keyword evidence="7" id="KW-1185">Reference proteome</keyword>
<dbReference type="HOGENOM" id="CLU_058052_1_0_1"/>
<sequence>PNYSLSDFVAPVSTGLADYVGGFITTAGIGAEELAKAYENAGDDYNSIMIKALADRLAEAFAECMHERVRREYWAYASNEQLSNDELIKEKYTGIRPAPGYPACPDHTEKATLFALLNGEDNAGVSLTEHFAMMPAASVSGWYFSHPDAKYFGLGKIDKDQLEAYAKRKNWSFEEAERWLRPNL</sequence>
<keyword evidence="3" id="KW-0808">Transferase</keyword>
<dbReference type="InterPro" id="IPR050554">
    <property type="entry name" value="Met_Synthase/Corrinoid"/>
</dbReference>
<dbReference type="Gene3D" id="3.10.196.10">
    <property type="entry name" value="Vitamin B12-dependent methionine synthase, activation domain"/>
    <property type="match status" value="2"/>
</dbReference>
<evidence type="ECO:0000256" key="1">
    <source>
        <dbReference type="ARBA" id="ARBA00022723"/>
    </source>
</evidence>
<dbReference type="EMBL" id="KB309778">
    <property type="protein sequence ID" value="ELT93326.1"/>
    <property type="molecule type" value="Genomic_DNA"/>
</dbReference>
<name>R7TPA6_CAPTE</name>
<reference evidence="7" key="1">
    <citation type="submission" date="2012-12" db="EMBL/GenBank/DDBJ databases">
        <authorList>
            <person name="Hellsten U."/>
            <person name="Grimwood J."/>
            <person name="Chapman J.A."/>
            <person name="Shapiro H."/>
            <person name="Aerts A."/>
            <person name="Otillar R.P."/>
            <person name="Terry A.Y."/>
            <person name="Boore J.L."/>
            <person name="Simakov O."/>
            <person name="Marletaz F."/>
            <person name="Cho S.-J."/>
            <person name="Edsinger-Gonzales E."/>
            <person name="Havlak P."/>
            <person name="Kuo D.-H."/>
            <person name="Larsson T."/>
            <person name="Lv J."/>
            <person name="Arendt D."/>
            <person name="Savage R."/>
            <person name="Osoegawa K."/>
            <person name="de Jong P."/>
            <person name="Lindberg D.R."/>
            <person name="Seaver E.C."/>
            <person name="Weisblat D.A."/>
            <person name="Putnam N.H."/>
            <person name="Grigoriev I.V."/>
            <person name="Rokhsar D.S."/>
        </authorList>
    </citation>
    <scope>NUCLEOTIDE SEQUENCE</scope>
    <source>
        <strain evidence="7">I ESC-2004</strain>
    </source>
</reference>
<feature type="non-terminal residue" evidence="5">
    <location>
        <position position="184"/>
    </location>
</feature>
<evidence type="ECO:0000259" key="4">
    <source>
        <dbReference type="PROSITE" id="PS50974"/>
    </source>
</evidence>
<keyword evidence="2" id="KW-0170">Cobalt</keyword>
<dbReference type="PROSITE" id="PS50974">
    <property type="entry name" value="ADOMET_ACTIVATION"/>
    <property type="match status" value="1"/>
</dbReference>
<dbReference type="PANTHER" id="PTHR45833">
    <property type="entry name" value="METHIONINE SYNTHASE"/>
    <property type="match status" value="1"/>
</dbReference>
<keyword evidence="3" id="KW-0489">Methyltransferase</keyword>